<dbReference type="InterPro" id="IPR032675">
    <property type="entry name" value="LRR_dom_sf"/>
</dbReference>
<dbReference type="WBParaSite" id="SBAD_0000380101-mRNA-1">
    <property type="protein sequence ID" value="SBAD_0000380101-mRNA-1"/>
    <property type="gene ID" value="SBAD_0000380101"/>
</dbReference>
<dbReference type="SUPFAM" id="SSF52047">
    <property type="entry name" value="RNI-like"/>
    <property type="match status" value="1"/>
</dbReference>
<sequence>MAHLCSLPNDVYQLILPRLSFCDVLRLEATCRFCQKVCQLYWRTLVSLDMIPLLNANSSDVLHHGYKFDRVAKNLILRASPYLKRLSLSSFGPLDYSLQTGLENAVLDYCGRLQAIELNNRILDKDWLVELAKRNPGLRQVSLCNVYVRNRAGLDDELLATLLHFLSQLQVLVLRDNQYLRMSCYAALPPSLLKVLAMTYVRGMTYIASPLMRNIHTLTVNTIAQMCQTDFFIKPFDVFANLRSLSVSSHMMTDSMFAVIGQCFLKLQELYIFGNRASFVRSVTCSFLQLKQLPFLRKIGTQENPMGRTLLLLCYHFPKLQELDLSYAIKERDLDDVWCDIHSNVLEVLIMKGFTPASVDSSSCQRTVLEKLRPLCPLLRKVIL</sequence>
<gene>
    <name evidence="2" type="ORF">SBAD_LOCUS3637</name>
</gene>
<reference evidence="2 3" key="2">
    <citation type="submission" date="2018-11" db="EMBL/GenBank/DDBJ databases">
        <authorList>
            <consortium name="Pathogen Informatics"/>
        </authorList>
    </citation>
    <scope>NUCLEOTIDE SEQUENCE [LARGE SCALE GENOMIC DNA]</scope>
</reference>
<dbReference type="Proteomes" id="UP000270296">
    <property type="component" value="Unassembled WGS sequence"/>
</dbReference>
<name>A0A183IJ41_9BILA</name>
<evidence type="ECO:0000313" key="4">
    <source>
        <dbReference type="WBParaSite" id="SBAD_0000380101-mRNA-1"/>
    </source>
</evidence>
<protein>
    <submittedName>
        <fullName evidence="4">F-box domain-containing protein</fullName>
    </submittedName>
</protein>
<dbReference type="InterPro" id="IPR001810">
    <property type="entry name" value="F-box_dom"/>
</dbReference>
<dbReference type="PROSITE" id="PS50181">
    <property type="entry name" value="FBOX"/>
    <property type="match status" value="1"/>
</dbReference>
<dbReference type="AlphaFoldDB" id="A0A183IJ41"/>
<reference evidence="4" key="1">
    <citation type="submission" date="2016-06" db="UniProtKB">
        <authorList>
            <consortium name="WormBaseParasite"/>
        </authorList>
    </citation>
    <scope>IDENTIFICATION</scope>
</reference>
<organism evidence="4">
    <name type="scientific">Soboliphyme baturini</name>
    <dbReference type="NCBI Taxonomy" id="241478"/>
    <lineage>
        <taxon>Eukaryota</taxon>
        <taxon>Metazoa</taxon>
        <taxon>Ecdysozoa</taxon>
        <taxon>Nematoda</taxon>
        <taxon>Enoplea</taxon>
        <taxon>Dorylaimia</taxon>
        <taxon>Dioctophymatida</taxon>
        <taxon>Dioctophymatoidea</taxon>
        <taxon>Soboliphymatidae</taxon>
        <taxon>Soboliphyme</taxon>
    </lineage>
</organism>
<keyword evidence="3" id="KW-1185">Reference proteome</keyword>
<proteinExistence type="predicted"/>
<dbReference type="Gene3D" id="3.80.10.10">
    <property type="entry name" value="Ribonuclease Inhibitor"/>
    <property type="match status" value="2"/>
</dbReference>
<accession>A0A183IJ41</accession>
<evidence type="ECO:0000313" key="3">
    <source>
        <dbReference type="Proteomes" id="UP000270296"/>
    </source>
</evidence>
<dbReference type="EMBL" id="UZAM01007859">
    <property type="protein sequence ID" value="VDP01869.1"/>
    <property type="molecule type" value="Genomic_DNA"/>
</dbReference>
<dbReference type="OrthoDB" id="549243at2759"/>
<evidence type="ECO:0000313" key="2">
    <source>
        <dbReference type="EMBL" id="VDP01869.1"/>
    </source>
</evidence>
<evidence type="ECO:0000259" key="1">
    <source>
        <dbReference type="PROSITE" id="PS50181"/>
    </source>
</evidence>
<feature type="domain" description="F-box" evidence="1">
    <location>
        <begin position="1"/>
        <end position="45"/>
    </location>
</feature>